<keyword evidence="6" id="KW-0862">Zinc</keyword>
<dbReference type="GO" id="GO:0031410">
    <property type="term" value="C:cytoplasmic vesicle"/>
    <property type="evidence" value="ECO:0007669"/>
    <property type="project" value="UniProtKB-KW"/>
</dbReference>
<feature type="compositionally biased region" description="Basic and acidic residues" evidence="11">
    <location>
        <begin position="212"/>
        <end position="221"/>
    </location>
</feature>
<sequence length="232" mass="25009">MPDDPTDAPDPDRQKLLRRGRWTEVASLVYNLTEVVVSVTAGLLAGSSALISWGLDSAVESVSAGTLIWRLTGEIDGIGPRRVAHRKKVALTVLAVAFAVAVAFILYEAASKLISQEPPGFSGWGIGILVLSLVVNPFLAWGKHHYGKKLDAKALRYDAIDTLICQYQTIVALTGLGLSLGLGWWWADPVAALLIVPYVAWEGFEAARDALKVDPEQEANDHPNPQESNQGS</sequence>
<proteinExistence type="inferred from homology"/>
<comment type="similarity">
    <text evidence="3">Belongs to the TMEM163 family.</text>
</comment>
<evidence type="ECO:0000256" key="4">
    <source>
        <dbReference type="ARBA" id="ARBA00022692"/>
    </source>
</evidence>
<evidence type="ECO:0000256" key="9">
    <source>
        <dbReference type="ARBA" id="ARBA00023136"/>
    </source>
</evidence>
<dbReference type="GO" id="GO:0008324">
    <property type="term" value="F:monoatomic cation transmembrane transporter activity"/>
    <property type="evidence" value="ECO:0007669"/>
    <property type="project" value="InterPro"/>
</dbReference>
<name>I0IJH4_PHYMF</name>
<keyword evidence="10" id="KW-0968">Cytoplasmic vesicle</keyword>
<dbReference type="PANTHER" id="PTHR31937">
    <property type="entry name" value="TRANSMEMBRANE PROTEIN 163"/>
    <property type="match status" value="1"/>
</dbReference>
<keyword evidence="14" id="KW-0614">Plasmid</keyword>
<gene>
    <name evidence="14" type="ordered locus">PSMK_p00500</name>
</gene>
<evidence type="ECO:0000256" key="8">
    <source>
        <dbReference type="ARBA" id="ARBA00023018"/>
    </source>
</evidence>
<evidence type="ECO:0000256" key="10">
    <source>
        <dbReference type="ARBA" id="ARBA00023329"/>
    </source>
</evidence>
<keyword evidence="5" id="KW-0967">Endosome</keyword>
<dbReference type="OrthoDB" id="9806522at2"/>
<feature type="transmembrane region" description="Helical" evidence="12">
    <location>
        <begin position="121"/>
        <end position="142"/>
    </location>
</feature>
<feature type="domain" description="Cation efflux protein transmembrane" evidence="13">
    <location>
        <begin position="93"/>
        <end position="212"/>
    </location>
</feature>
<protein>
    <submittedName>
        <fullName evidence="14">Putative cation efflux protein</fullName>
    </submittedName>
</protein>
<organism evidence="14 15">
    <name type="scientific">Phycisphaera mikurensis (strain NBRC 102666 / KCTC 22515 / FYK2301M01)</name>
    <dbReference type="NCBI Taxonomy" id="1142394"/>
    <lineage>
        <taxon>Bacteria</taxon>
        <taxon>Pseudomonadati</taxon>
        <taxon>Planctomycetota</taxon>
        <taxon>Phycisphaerae</taxon>
        <taxon>Phycisphaerales</taxon>
        <taxon>Phycisphaeraceae</taxon>
        <taxon>Phycisphaera</taxon>
    </lineage>
</organism>
<feature type="transmembrane region" description="Helical" evidence="12">
    <location>
        <begin position="89"/>
        <end position="109"/>
    </location>
</feature>
<evidence type="ECO:0000256" key="2">
    <source>
        <dbReference type="ARBA" id="ARBA00004644"/>
    </source>
</evidence>
<dbReference type="Proteomes" id="UP000007881">
    <property type="component" value="Plasmid pPSMK1"/>
</dbReference>
<dbReference type="PANTHER" id="PTHR31937:SF2">
    <property type="entry name" value="TRANSMEMBRANE PROTEIN 163"/>
    <property type="match status" value="1"/>
</dbReference>
<dbReference type="RefSeq" id="WP_014438615.1">
    <property type="nucleotide sequence ID" value="NC_017081.1"/>
</dbReference>
<evidence type="ECO:0000256" key="12">
    <source>
        <dbReference type="SAM" id="Phobius"/>
    </source>
</evidence>
<evidence type="ECO:0000313" key="14">
    <source>
        <dbReference type="EMBL" id="BAM05412.1"/>
    </source>
</evidence>
<keyword evidence="15" id="KW-1185">Reference proteome</keyword>
<evidence type="ECO:0000256" key="5">
    <source>
        <dbReference type="ARBA" id="ARBA00022753"/>
    </source>
</evidence>
<dbReference type="GO" id="GO:0016020">
    <property type="term" value="C:membrane"/>
    <property type="evidence" value="ECO:0007669"/>
    <property type="project" value="InterPro"/>
</dbReference>
<dbReference type="EMBL" id="AP012339">
    <property type="protein sequence ID" value="BAM05412.1"/>
    <property type="molecule type" value="Genomic_DNA"/>
</dbReference>
<keyword evidence="4 12" id="KW-0812">Transmembrane</keyword>
<dbReference type="HOGENOM" id="CLU_073293_2_0_0"/>
<evidence type="ECO:0000256" key="6">
    <source>
        <dbReference type="ARBA" id="ARBA00022833"/>
    </source>
</evidence>
<dbReference type="InterPro" id="IPR026765">
    <property type="entry name" value="Tmem163"/>
</dbReference>
<dbReference type="Pfam" id="PF01545">
    <property type="entry name" value="Cation_efflux"/>
    <property type="match status" value="1"/>
</dbReference>
<dbReference type="KEGG" id="phm:PSMK_p00500"/>
<dbReference type="InterPro" id="IPR058533">
    <property type="entry name" value="Cation_efflux_TM"/>
</dbReference>
<evidence type="ECO:0000256" key="3">
    <source>
        <dbReference type="ARBA" id="ARBA00008731"/>
    </source>
</evidence>
<keyword evidence="8" id="KW-0770">Synapse</keyword>
<keyword evidence="9 12" id="KW-0472">Membrane</keyword>
<accession>I0IJH4</accession>
<reference evidence="14 15" key="1">
    <citation type="submission" date="2012-02" db="EMBL/GenBank/DDBJ databases">
        <title>Complete genome sequence of Phycisphaera mikurensis NBRC 102666.</title>
        <authorList>
            <person name="Ankai A."/>
            <person name="Hosoyama A."/>
            <person name="Terui Y."/>
            <person name="Sekine M."/>
            <person name="Fukai R."/>
            <person name="Kato Y."/>
            <person name="Nakamura S."/>
            <person name="Yamada-Narita S."/>
            <person name="Kawakoshi A."/>
            <person name="Fukunaga Y."/>
            <person name="Yamazaki S."/>
            <person name="Fujita N."/>
        </authorList>
    </citation>
    <scope>NUCLEOTIDE SEQUENCE [LARGE SCALE GENOMIC DNA]</scope>
    <source>
        <strain evidence="15">NBRC 102666 / KCTC 22515 / FYK2301M01</strain>
        <plasmid evidence="14 15">pPSMK1</plasmid>
    </source>
</reference>
<dbReference type="AlphaFoldDB" id="I0IJH4"/>
<dbReference type="Gene3D" id="1.20.1510.10">
    <property type="entry name" value="Cation efflux protein transmembrane domain"/>
    <property type="match status" value="1"/>
</dbReference>
<evidence type="ECO:0000259" key="13">
    <source>
        <dbReference type="Pfam" id="PF01545"/>
    </source>
</evidence>
<evidence type="ECO:0000256" key="11">
    <source>
        <dbReference type="SAM" id="MobiDB-lite"/>
    </source>
</evidence>
<dbReference type="InterPro" id="IPR027469">
    <property type="entry name" value="Cation_efflux_TMD_sf"/>
</dbReference>
<evidence type="ECO:0000313" key="15">
    <source>
        <dbReference type="Proteomes" id="UP000007881"/>
    </source>
</evidence>
<evidence type="ECO:0000256" key="7">
    <source>
        <dbReference type="ARBA" id="ARBA00022989"/>
    </source>
</evidence>
<geneLocation type="plasmid" evidence="14 15">
    <name>pPSMK1</name>
</geneLocation>
<keyword evidence="7 12" id="KW-1133">Transmembrane helix</keyword>
<evidence type="ECO:0000256" key="1">
    <source>
        <dbReference type="ARBA" id="ARBA00004146"/>
    </source>
</evidence>
<comment type="subcellular location">
    <subcellularLocation>
        <location evidence="2">Cytoplasmic vesicle</location>
        <location evidence="2">Secretory vesicle</location>
        <location evidence="2">Synaptic vesicle membrane</location>
        <topology evidence="2">Multi-pass membrane protein</topology>
    </subcellularLocation>
    <subcellularLocation>
        <location evidence="1">Early endosome membrane</location>
    </subcellularLocation>
</comment>
<feature type="compositionally biased region" description="Polar residues" evidence="11">
    <location>
        <begin position="223"/>
        <end position="232"/>
    </location>
</feature>
<feature type="transmembrane region" description="Helical" evidence="12">
    <location>
        <begin position="163"/>
        <end position="187"/>
    </location>
</feature>
<feature type="region of interest" description="Disordered" evidence="11">
    <location>
        <begin position="212"/>
        <end position="232"/>
    </location>
</feature>
<dbReference type="SUPFAM" id="SSF161111">
    <property type="entry name" value="Cation efflux protein transmembrane domain-like"/>
    <property type="match status" value="1"/>
</dbReference>
<dbReference type="eggNOG" id="COG0053">
    <property type="taxonomic scope" value="Bacteria"/>
</dbReference>